<evidence type="ECO:0000313" key="2">
    <source>
        <dbReference type="Proteomes" id="UP000184342"/>
    </source>
</evidence>
<dbReference type="AlphaFoldDB" id="A0A1M6I6W0"/>
<sequence length="92" mass="10009">MSEFNKVLNKKAAALRYEEGRSAAPVIVACGSGYMAEKIVEMAGQNGVPVYEDNSLATVLSQLEAGSEIPQELYQTVVDIYAYFLQFAPEGK</sequence>
<dbReference type="Gene3D" id="3.40.1690.10">
    <property type="entry name" value="secretion proteins EscU"/>
    <property type="match status" value="1"/>
</dbReference>
<dbReference type="GO" id="GO:0005886">
    <property type="term" value="C:plasma membrane"/>
    <property type="evidence" value="ECO:0007669"/>
    <property type="project" value="TreeGrafter"/>
</dbReference>
<gene>
    <name evidence="1" type="ORF">SAMN02745691_01696</name>
</gene>
<dbReference type="Pfam" id="PF01312">
    <property type="entry name" value="Bac_export_2"/>
    <property type="match status" value="1"/>
</dbReference>
<protein>
    <submittedName>
        <fullName evidence="1">Flagellar biosynthesis protein</fullName>
    </submittedName>
</protein>
<name>A0A1M6I6W0_9FIRM</name>
<dbReference type="EMBL" id="FQYT01000017">
    <property type="protein sequence ID" value="SHJ30168.1"/>
    <property type="molecule type" value="Genomic_DNA"/>
</dbReference>
<accession>A0A1M6I6W0</accession>
<keyword evidence="1" id="KW-0282">Flagellum</keyword>
<keyword evidence="2" id="KW-1185">Reference proteome</keyword>
<dbReference type="OrthoDB" id="9810419at2"/>
<keyword evidence="1" id="KW-0966">Cell projection</keyword>
<dbReference type="RefSeq" id="WP_073993990.1">
    <property type="nucleotide sequence ID" value="NZ_FQYT01000017.1"/>
</dbReference>
<dbReference type="PANTHER" id="PTHR30531">
    <property type="entry name" value="FLAGELLAR BIOSYNTHETIC PROTEIN FLHB"/>
    <property type="match status" value="1"/>
</dbReference>
<proteinExistence type="predicted"/>
<dbReference type="GO" id="GO:0009306">
    <property type="term" value="P:protein secretion"/>
    <property type="evidence" value="ECO:0007669"/>
    <property type="project" value="InterPro"/>
</dbReference>
<dbReference type="PANTHER" id="PTHR30531:SF12">
    <property type="entry name" value="FLAGELLAR BIOSYNTHETIC PROTEIN FLHB"/>
    <property type="match status" value="1"/>
</dbReference>
<dbReference type="SUPFAM" id="SSF160544">
    <property type="entry name" value="EscU C-terminal domain-like"/>
    <property type="match status" value="1"/>
</dbReference>
<keyword evidence="1" id="KW-0969">Cilium</keyword>
<evidence type="ECO:0000313" key="1">
    <source>
        <dbReference type="EMBL" id="SHJ30168.1"/>
    </source>
</evidence>
<reference evidence="1 2" key="1">
    <citation type="submission" date="2016-11" db="EMBL/GenBank/DDBJ databases">
        <authorList>
            <person name="Jaros S."/>
            <person name="Januszkiewicz K."/>
            <person name="Wedrychowicz H."/>
        </authorList>
    </citation>
    <scope>NUCLEOTIDE SEQUENCE [LARGE SCALE GENOMIC DNA]</scope>
    <source>
        <strain evidence="1 2">DSM 15970</strain>
    </source>
</reference>
<dbReference type="InterPro" id="IPR029025">
    <property type="entry name" value="T3SS_substrate_exporter_C"/>
</dbReference>
<dbReference type="Proteomes" id="UP000184342">
    <property type="component" value="Unassembled WGS sequence"/>
</dbReference>
<organism evidence="1 2">
    <name type="scientific">Parasporobacterium paucivorans DSM 15970</name>
    <dbReference type="NCBI Taxonomy" id="1122934"/>
    <lineage>
        <taxon>Bacteria</taxon>
        <taxon>Bacillati</taxon>
        <taxon>Bacillota</taxon>
        <taxon>Clostridia</taxon>
        <taxon>Lachnospirales</taxon>
        <taxon>Lachnospiraceae</taxon>
        <taxon>Parasporobacterium</taxon>
    </lineage>
</organism>
<dbReference type="InterPro" id="IPR006135">
    <property type="entry name" value="T3SS_substrate_exporter"/>
</dbReference>
<dbReference type="STRING" id="1122934.SAMN02745691_01696"/>